<dbReference type="SUPFAM" id="SSF158837">
    <property type="entry name" value="AGR C 984p-like"/>
    <property type="match status" value="1"/>
</dbReference>
<name>A0A285UYN3_9HYPH</name>
<evidence type="ECO:0000313" key="1">
    <source>
        <dbReference type="EMBL" id="SOC45371.1"/>
    </source>
</evidence>
<reference evidence="1 2" key="1">
    <citation type="submission" date="2017-08" db="EMBL/GenBank/DDBJ databases">
        <authorList>
            <person name="de Groot N.N."/>
        </authorList>
    </citation>
    <scope>NUCLEOTIDE SEQUENCE [LARGE SCALE GENOMIC DNA]</scope>
    <source>
        <strain evidence="1 2">JC85</strain>
    </source>
</reference>
<sequence length="302" mass="33915">MRLYLQRFRKRSRLQVRASQRRQFGAKYEGRYALAKAEGAVSIVTTTYTSYKLITADLATSLDRVAKQPDVKRETEYYLSKIGSIKTIDAFFADSRLYNYVMKAHGLEDMAYAKAFMRKVLTEGVDSDDAFANKLSDSRYKELAESLNFARNGEAATSFDRAQKGVVDKYTRQTLEVNAGNENTGVRLALYFERMASSVTSGYSIIADDAISQVVRTALQLPDEFVGTDVDRQAAYYEDVLNIEDFQDPVKVGKLLERFTAMWELENPSGSYDPLTAFQSSSLTGISTDLLLSINNLKLGGR</sequence>
<organism evidence="1 2">
    <name type="scientific">Rhizobium subbaraonis</name>
    <dbReference type="NCBI Taxonomy" id="908946"/>
    <lineage>
        <taxon>Bacteria</taxon>
        <taxon>Pseudomonadati</taxon>
        <taxon>Pseudomonadota</taxon>
        <taxon>Alphaproteobacteria</taxon>
        <taxon>Hyphomicrobiales</taxon>
        <taxon>Rhizobiaceae</taxon>
        <taxon>Rhizobium/Agrobacterium group</taxon>
        <taxon>Rhizobium</taxon>
    </lineage>
</organism>
<dbReference type="InterPro" id="IPR023157">
    <property type="entry name" value="AGR-C-984p-like_sf"/>
</dbReference>
<dbReference type="Proteomes" id="UP000219167">
    <property type="component" value="Unassembled WGS sequence"/>
</dbReference>
<dbReference type="InterPro" id="IPR010626">
    <property type="entry name" value="DUF1217"/>
</dbReference>
<dbReference type="AlphaFoldDB" id="A0A285UYN3"/>
<dbReference type="Gene3D" id="1.10.3700.10">
    <property type="entry name" value="AGR C 984p-like"/>
    <property type="match status" value="1"/>
</dbReference>
<accession>A0A285UYN3</accession>
<keyword evidence="2" id="KW-1185">Reference proteome</keyword>
<dbReference type="EMBL" id="OBQD01000015">
    <property type="protein sequence ID" value="SOC45371.1"/>
    <property type="molecule type" value="Genomic_DNA"/>
</dbReference>
<protein>
    <submittedName>
        <fullName evidence="1">Uncharacterized protein DUF1217</fullName>
    </submittedName>
</protein>
<dbReference type="Pfam" id="PF06748">
    <property type="entry name" value="DUF1217"/>
    <property type="match status" value="1"/>
</dbReference>
<evidence type="ECO:0000313" key="2">
    <source>
        <dbReference type="Proteomes" id="UP000219167"/>
    </source>
</evidence>
<proteinExistence type="predicted"/>
<gene>
    <name evidence="1" type="ORF">SAMN05892877_11551</name>
</gene>